<keyword evidence="2" id="KW-1185">Reference proteome</keyword>
<gene>
    <name evidence="1" type="ORF">QJ036_10465</name>
</gene>
<dbReference type="Proteomes" id="UP001300383">
    <property type="component" value="Unassembled WGS sequence"/>
</dbReference>
<dbReference type="AlphaFoldDB" id="A0AAP4EXU5"/>
<organism evidence="1 2">
    <name type="scientific">Fusibacillus kribbianus</name>
    <dbReference type="NCBI Taxonomy" id="3044208"/>
    <lineage>
        <taxon>Bacteria</taxon>
        <taxon>Bacillati</taxon>
        <taxon>Bacillota</taxon>
        <taxon>Clostridia</taxon>
        <taxon>Lachnospirales</taxon>
        <taxon>Lachnospiraceae</taxon>
        <taxon>Fusibacillus</taxon>
    </lineage>
</organism>
<evidence type="ECO:0000313" key="2">
    <source>
        <dbReference type="Proteomes" id="UP001300383"/>
    </source>
</evidence>
<name>A0AAP4EXU5_9FIRM</name>
<protein>
    <submittedName>
        <fullName evidence="1">Uncharacterized protein</fullName>
    </submittedName>
</protein>
<sequence>MQGGKRFETRTVLYLDYCTGCRRSCPDATFTLEVTEVEYAMNWLEDNLWNFMHFSH</sequence>
<accession>A0AAP4EXU5</accession>
<proteinExistence type="predicted"/>
<evidence type="ECO:0000313" key="1">
    <source>
        <dbReference type="EMBL" id="MDI9242889.1"/>
    </source>
</evidence>
<reference evidence="1 2" key="1">
    <citation type="submission" date="2023-05" db="EMBL/GenBank/DDBJ databases">
        <title>[ruminococcus] sp. nov., isolated from a pig farm feces dump.</title>
        <authorList>
            <person name="Chang Y.-H."/>
        </authorList>
    </citation>
    <scope>NUCLEOTIDE SEQUENCE [LARGE SCALE GENOMIC DNA]</scope>
    <source>
        <strain evidence="1 2">YH-rum2234</strain>
    </source>
</reference>
<dbReference type="EMBL" id="JASGBQ010000020">
    <property type="protein sequence ID" value="MDI9242889.1"/>
    <property type="molecule type" value="Genomic_DNA"/>
</dbReference>
<comment type="caution">
    <text evidence="1">The sequence shown here is derived from an EMBL/GenBank/DDBJ whole genome shotgun (WGS) entry which is preliminary data.</text>
</comment>